<name>A0A1W4X1P6_AGRPL</name>
<feature type="domain" description="PDZ" evidence="2">
    <location>
        <begin position="204"/>
        <end position="279"/>
    </location>
</feature>
<dbReference type="RefSeq" id="XP_018326246.1">
    <property type="nucleotide sequence ID" value="XM_018470744.2"/>
</dbReference>
<accession>A0A1W4X1P6</accession>
<dbReference type="CDD" id="cd06721">
    <property type="entry name" value="PDZ1_syntenin-like"/>
    <property type="match status" value="1"/>
</dbReference>
<organism evidence="3 4">
    <name type="scientific">Agrilus planipennis</name>
    <name type="common">Emerald ash borer</name>
    <name type="synonym">Agrilus marcopoli</name>
    <dbReference type="NCBI Taxonomy" id="224129"/>
    <lineage>
        <taxon>Eukaryota</taxon>
        <taxon>Metazoa</taxon>
        <taxon>Ecdysozoa</taxon>
        <taxon>Arthropoda</taxon>
        <taxon>Hexapoda</taxon>
        <taxon>Insecta</taxon>
        <taxon>Pterygota</taxon>
        <taxon>Neoptera</taxon>
        <taxon>Endopterygota</taxon>
        <taxon>Coleoptera</taxon>
        <taxon>Polyphaga</taxon>
        <taxon>Elateriformia</taxon>
        <taxon>Buprestoidea</taxon>
        <taxon>Buprestidae</taxon>
        <taxon>Agrilinae</taxon>
        <taxon>Agrilus</taxon>
    </lineage>
</organism>
<dbReference type="FunFam" id="2.30.42.10:FF:000043">
    <property type="entry name" value="Syntenin-1 isoform X1"/>
    <property type="match status" value="1"/>
</dbReference>
<dbReference type="STRING" id="224129.A0A1W4X1P6"/>
<dbReference type="PROSITE" id="PS50106">
    <property type="entry name" value="PDZ"/>
    <property type="match status" value="2"/>
</dbReference>
<dbReference type="OrthoDB" id="10059177at2759"/>
<dbReference type="AlphaFoldDB" id="A0A1W4X1P6"/>
<dbReference type="PANTHER" id="PTHR12345:SF3">
    <property type="entry name" value="PDZ DOMAIN-CONTAINING PROTEIN"/>
    <property type="match status" value="1"/>
</dbReference>
<dbReference type="KEGG" id="apln:108737693"/>
<dbReference type="SMART" id="SM00228">
    <property type="entry name" value="PDZ"/>
    <property type="match status" value="2"/>
</dbReference>
<keyword evidence="3" id="KW-1185">Reference proteome</keyword>
<evidence type="ECO:0000313" key="3">
    <source>
        <dbReference type="Proteomes" id="UP000192223"/>
    </source>
</evidence>
<dbReference type="CDD" id="cd06794">
    <property type="entry name" value="PDZ2_syntenin-like"/>
    <property type="match status" value="1"/>
</dbReference>
<dbReference type="PANTHER" id="PTHR12345">
    <property type="entry name" value="SYNTENIN RELATED"/>
    <property type="match status" value="1"/>
</dbReference>
<dbReference type="InterPro" id="IPR036034">
    <property type="entry name" value="PDZ_sf"/>
</dbReference>
<dbReference type="GO" id="GO:0005737">
    <property type="term" value="C:cytoplasm"/>
    <property type="evidence" value="ECO:0007669"/>
    <property type="project" value="TreeGrafter"/>
</dbReference>
<dbReference type="Pfam" id="PF17820">
    <property type="entry name" value="PDZ_6"/>
    <property type="match status" value="1"/>
</dbReference>
<evidence type="ECO:0000313" key="5">
    <source>
        <dbReference type="RefSeq" id="XP_018326246.1"/>
    </source>
</evidence>
<evidence type="ECO:0000259" key="2">
    <source>
        <dbReference type="PROSITE" id="PS50106"/>
    </source>
</evidence>
<proteinExistence type="predicted"/>
<evidence type="ECO:0000313" key="4">
    <source>
        <dbReference type="RefSeq" id="XP_018326245.1"/>
    </source>
</evidence>
<dbReference type="Proteomes" id="UP000192223">
    <property type="component" value="Unplaced"/>
</dbReference>
<dbReference type="RefSeq" id="XP_018326245.1">
    <property type="nucleotide sequence ID" value="XM_018470743.2"/>
</dbReference>
<dbReference type="InterPro" id="IPR051230">
    <property type="entry name" value="APP-Binding"/>
</dbReference>
<feature type="domain" description="PDZ" evidence="2">
    <location>
        <begin position="120"/>
        <end position="199"/>
    </location>
</feature>
<dbReference type="GO" id="GO:0005886">
    <property type="term" value="C:plasma membrane"/>
    <property type="evidence" value="ECO:0007669"/>
    <property type="project" value="TreeGrafter"/>
</dbReference>
<reference evidence="4 5" key="1">
    <citation type="submission" date="2025-04" db="UniProtKB">
        <authorList>
            <consortium name="RefSeq"/>
        </authorList>
    </citation>
    <scope>IDENTIFICATION</scope>
    <source>
        <tissue evidence="4 5">Entire body</tissue>
    </source>
</reference>
<protein>
    <submittedName>
        <fullName evidence="4 5">Syntenin-1</fullName>
    </submittedName>
</protein>
<evidence type="ECO:0000256" key="1">
    <source>
        <dbReference type="ARBA" id="ARBA00022737"/>
    </source>
</evidence>
<dbReference type="SUPFAM" id="SSF50156">
    <property type="entry name" value="PDZ domain-like"/>
    <property type="match status" value="2"/>
</dbReference>
<dbReference type="GeneID" id="108737693"/>
<dbReference type="InterPro" id="IPR001478">
    <property type="entry name" value="PDZ"/>
</dbReference>
<dbReference type="InterPro" id="IPR041489">
    <property type="entry name" value="PDZ_6"/>
</dbReference>
<gene>
    <name evidence="4 5" type="primary">LOC108737693</name>
</gene>
<keyword evidence="1" id="KW-0677">Repeat</keyword>
<dbReference type="Gene3D" id="2.30.42.10">
    <property type="match status" value="2"/>
</dbReference>
<sequence length="304" mass="32994">MSIYPSLEDMKVDQLHKAQNKFESLQNSAPQASAAPYPTSGINMPTPILDRGVYPELGNYMGLELTEAIIAENMPEYSLTLLQQTTQVVPAENKIGNLVAPLSAQSLGLQRAQVTHGIRELTLCKGADGKIGLRVTPINNGIFVCLVVAKSPAALAGLRFGDQILQINGKNLAGFTMDQVHDLLKKSPVNGISIVVRDRPFERTLTLHKDSTGHIGFLFKNGKIVSIVQDSSAARNGVLTDHHLLEVEGQNVVGMKDKNITKIIEEAGNIVTVTVVPSFIYEHMTKKMASSLLKGHMDHSIPTI</sequence>